<feature type="region of interest" description="Disordered" evidence="1">
    <location>
        <begin position="195"/>
        <end position="216"/>
    </location>
</feature>
<reference evidence="3" key="1">
    <citation type="journal article" date="2019" name="Int. J. Syst. Evol. Microbiol.">
        <title>The Global Catalogue of Microorganisms (GCM) 10K type strain sequencing project: providing services to taxonomists for standard genome sequencing and annotation.</title>
        <authorList>
            <consortium name="The Broad Institute Genomics Platform"/>
            <consortium name="The Broad Institute Genome Sequencing Center for Infectious Disease"/>
            <person name="Wu L."/>
            <person name="Ma J."/>
        </authorList>
    </citation>
    <scope>NUCLEOTIDE SEQUENCE [LARGE SCALE GENOMIC DNA]</scope>
    <source>
        <strain evidence="3">KCTC 42182</strain>
    </source>
</reference>
<feature type="region of interest" description="Disordered" evidence="1">
    <location>
        <begin position="312"/>
        <end position="340"/>
    </location>
</feature>
<accession>A0ABV7VI30</accession>
<dbReference type="EMBL" id="JBHRYJ010000001">
    <property type="protein sequence ID" value="MFC3675853.1"/>
    <property type="molecule type" value="Genomic_DNA"/>
</dbReference>
<feature type="compositionally biased region" description="Low complexity" evidence="1">
    <location>
        <begin position="312"/>
        <end position="321"/>
    </location>
</feature>
<gene>
    <name evidence="2" type="ORF">ACFOOQ_09890</name>
</gene>
<feature type="compositionally biased region" description="Pro residues" evidence="1">
    <location>
        <begin position="322"/>
        <end position="340"/>
    </location>
</feature>
<comment type="caution">
    <text evidence="2">The sequence shown here is derived from an EMBL/GenBank/DDBJ whole genome shotgun (WGS) entry which is preliminary data.</text>
</comment>
<organism evidence="2 3">
    <name type="scientific">Ferrovibrio xuzhouensis</name>
    <dbReference type="NCBI Taxonomy" id="1576914"/>
    <lineage>
        <taxon>Bacteria</taxon>
        <taxon>Pseudomonadati</taxon>
        <taxon>Pseudomonadota</taxon>
        <taxon>Alphaproteobacteria</taxon>
        <taxon>Rhodospirillales</taxon>
        <taxon>Rhodospirillaceae</taxon>
        <taxon>Ferrovibrio</taxon>
    </lineage>
</organism>
<dbReference type="Proteomes" id="UP001595711">
    <property type="component" value="Unassembled WGS sequence"/>
</dbReference>
<evidence type="ECO:0000256" key="1">
    <source>
        <dbReference type="SAM" id="MobiDB-lite"/>
    </source>
</evidence>
<evidence type="ECO:0000313" key="3">
    <source>
        <dbReference type="Proteomes" id="UP001595711"/>
    </source>
</evidence>
<dbReference type="RefSeq" id="WP_379725203.1">
    <property type="nucleotide sequence ID" value="NZ_JBHRYJ010000001.1"/>
</dbReference>
<sequence length="340" mass="35291">MVGKPIVPLRCRLPGRLPGRGLRRLAGAVALGGWLAVGATAAAAQSSETLPMGVPGPDAGATEDVTAGSKTVRGHYRAGDIQADWEAAVRNNKVERIVEWRDYGEYGNANIVFDFFNGQLMHYGERSQRRGGQAGAADSFRRVALNLNFTNGRFVSGTKTIDGIDTELDDPDISGAMAQSKAALDRVAATRSAWQTDGQTGGQGGGSSFSMQSIPAPDALPSDAARALAGDGLIDFRCDTGLHVLIGSSDDRMVIDKAGQAPLVLDKQAPGGTYDYMGGGWGAERRGDTVKLDRQGGPSVFCGVISAAAPPSAVPSAGNPMPGMPKPPAPPLPLSPPARQ</sequence>
<name>A0ABV7VI30_9PROT</name>
<proteinExistence type="predicted"/>
<keyword evidence="3" id="KW-1185">Reference proteome</keyword>
<evidence type="ECO:0000313" key="2">
    <source>
        <dbReference type="EMBL" id="MFC3675853.1"/>
    </source>
</evidence>
<protein>
    <submittedName>
        <fullName evidence="2">Uncharacterized protein</fullName>
    </submittedName>
</protein>